<keyword evidence="3" id="KW-1185">Reference proteome</keyword>
<sequence>MTLERHLVDDAALEQLRADARHRRERADLYRAKEYGGRPTRPGRLRELEREAQRAEERLAHALSERARGR</sequence>
<evidence type="ECO:0000313" key="2">
    <source>
        <dbReference type="EMBL" id="UGS36793.1"/>
    </source>
</evidence>
<dbReference type="KEGG" id="sbae:DSM104329_03204"/>
<name>A0A9E7C1U8_9ACTN</name>
<gene>
    <name evidence="2" type="ORF">DSM104329_03204</name>
</gene>
<accession>A0A9E7C1U8</accession>
<dbReference type="EMBL" id="CP087164">
    <property type="protein sequence ID" value="UGS36793.1"/>
    <property type="molecule type" value="Genomic_DNA"/>
</dbReference>
<dbReference type="Proteomes" id="UP001162834">
    <property type="component" value="Chromosome"/>
</dbReference>
<organism evidence="2 3">
    <name type="scientific">Capillimicrobium parvum</name>
    <dbReference type="NCBI Taxonomy" id="2884022"/>
    <lineage>
        <taxon>Bacteria</taxon>
        <taxon>Bacillati</taxon>
        <taxon>Actinomycetota</taxon>
        <taxon>Thermoleophilia</taxon>
        <taxon>Solirubrobacterales</taxon>
        <taxon>Capillimicrobiaceae</taxon>
        <taxon>Capillimicrobium</taxon>
    </lineage>
</organism>
<dbReference type="AlphaFoldDB" id="A0A9E7C1U8"/>
<proteinExistence type="predicted"/>
<evidence type="ECO:0000256" key="1">
    <source>
        <dbReference type="SAM" id="MobiDB-lite"/>
    </source>
</evidence>
<feature type="compositionally biased region" description="Basic and acidic residues" evidence="1">
    <location>
        <begin position="44"/>
        <end position="53"/>
    </location>
</feature>
<reference evidence="2" key="1">
    <citation type="journal article" date="2022" name="Int. J. Syst. Evol. Microbiol.">
        <title>Pseudomonas aegrilactucae sp. nov. and Pseudomonas morbosilactucae sp. nov., pathogens causing bacterial rot of lettuce in Japan.</title>
        <authorList>
            <person name="Sawada H."/>
            <person name="Fujikawa T."/>
            <person name="Satou M."/>
        </authorList>
    </citation>
    <scope>NUCLEOTIDE SEQUENCE</scope>
    <source>
        <strain evidence="2">0166_1</strain>
    </source>
</reference>
<evidence type="ECO:0000313" key="3">
    <source>
        <dbReference type="Proteomes" id="UP001162834"/>
    </source>
</evidence>
<feature type="region of interest" description="Disordered" evidence="1">
    <location>
        <begin position="34"/>
        <end position="53"/>
    </location>
</feature>
<protein>
    <submittedName>
        <fullName evidence="2">Uncharacterized protein</fullName>
    </submittedName>
</protein>